<dbReference type="InterPro" id="IPR036477">
    <property type="entry name" value="Formyl_transf_N_sf"/>
</dbReference>
<accession>A0A0N0LTI6</accession>
<sequence>MICIAGKNDIAYYAIKYLLTKIEKREIVVAINQTDNGVDTWQKSVCKFAKEQGLDILSLEDLYRIKDLLFISLEFDRLVNTKKFASKRLFNIHFSKLPKYKGMYTSIFPILYGEKTSGVTLHKIDEGIDTGDIIAQKSFKISLQDSARDLYFKYIKYAKILFRENIFSLIDETYTLRGQNYIESSYFSKSSIDFKNIRIDFKKTSFEIHNQLRAFIFKEYQLPCINGFEIVSSILSDEIIAKNSFEEKEEEFIISGIDGFKIVAKKALE</sequence>
<evidence type="ECO:0000313" key="3">
    <source>
        <dbReference type="Proteomes" id="UP000037997"/>
    </source>
</evidence>
<comment type="caution">
    <text evidence="2">The sequence shown here is derived from an EMBL/GenBank/DDBJ whole genome shotgun (WGS) entry which is preliminary data.</text>
</comment>
<evidence type="ECO:0000313" key="2">
    <source>
        <dbReference type="EMBL" id="KPH55951.1"/>
    </source>
</evidence>
<proteinExistence type="predicted"/>
<dbReference type="InterPro" id="IPR002376">
    <property type="entry name" value="Formyl_transf_N"/>
</dbReference>
<dbReference type="SUPFAM" id="SSF53328">
    <property type="entry name" value="Formyltransferase"/>
    <property type="match status" value="1"/>
</dbReference>
<gene>
    <name evidence="2" type="ORF">HPU229334_05320</name>
</gene>
<dbReference type="Proteomes" id="UP000037997">
    <property type="component" value="Unassembled WGS sequence"/>
</dbReference>
<dbReference type="PANTHER" id="PTHR11138">
    <property type="entry name" value="METHIONYL-TRNA FORMYLTRANSFERASE"/>
    <property type="match status" value="1"/>
</dbReference>
<dbReference type="RefSeq" id="WP_054197871.1">
    <property type="nucleotide sequence ID" value="NZ_JNOC01000029.1"/>
</dbReference>
<reference evidence="2 3" key="1">
    <citation type="submission" date="2014-06" db="EMBL/GenBank/DDBJ databases">
        <title>Helicobacter pullorum isolates in fresh chicken meat - phenotypic and genotypic features.</title>
        <authorList>
            <person name="Borges V."/>
            <person name="Santos A."/>
            <person name="Correia C.B."/>
            <person name="Saraiva M."/>
            <person name="Menard A."/>
            <person name="Vieira L."/>
            <person name="Sampaio D.A."/>
            <person name="Gomes J.P."/>
            <person name="Oleastro M."/>
        </authorList>
    </citation>
    <scope>NUCLEOTIDE SEQUENCE [LARGE SCALE GENOMIC DNA]</scope>
    <source>
        <strain evidence="2 3">229334/12</strain>
    </source>
</reference>
<dbReference type="Pfam" id="PF00551">
    <property type="entry name" value="Formyl_trans_N"/>
    <property type="match status" value="1"/>
</dbReference>
<dbReference type="Gene3D" id="3.40.50.12230">
    <property type="match status" value="1"/>
</dbReference>
<dbReference type="PATRIC" id="fig|35818.11.peg.1049"/>
<feature type="domain" description="Formyl transferase N-terminal" evidence="1">
    <location>
        <begin position="86"/>
        <end position="159"/>
    </location>
</feature>
<dbReference type="CDD" id="cd08369">
    <property type="entry name" value="FMT_core"/>
    <property type="match status" value="1"/>
</dbReference>
<dbReference type="EMBL" id="JNOC01000029">
    <property type="protein sequence ID" value="KPH55951.1"/>
    <property type="molecule type" value="Genomic_DNA"/>
</dbReference>
<organism evidence="2 3">
    <name type="scientific">Helicobacter pullorum</name>
    <dbReference type="NCBI Taxonomy" id="35818"/>
    <lineage>
        <taxon>Bacteria</taxon>
        <taxon>Pseudomonadati</taxon>
        <taxon>Campylobacterota</taxon>
        <taxon>Epsilonproteobacteria</taxon>
        <taxon>Campylobacterales</taxon>
        <taxon>Helicobacteraceae</taxon>
        <taxon>Helicobacter</taxon>
    </lineage>
</organism>
<dbReference type="PANTHER" id="PTHR11138:SF5">
    <property type="entry name" value="METHIONYL-TRNA FORMYLTRANSFERASE, MITOCHONDRIAL"/>
    <property type="match status" value="1"/>
</dbReference>
<dbReference type="GO" id="GO:0004479">
    <property type="term" value="F:methionyl-tRNA formyltransferase activity"/>
    <property type="evidence" value="ECO:0007669"/>
    <property type="project" value="TreeGrafter"/>
</dbReference>
<evidence type="ECO:0000259" key="1">
    <source>
        <dbReference type="Pfam" id="PF00551"/>
    </source>
</evidence>
<dbReference type="AlphaFoldDB" id="A0A0N0LTI6"/>
<protein>
    <recommendedName>
        <fullName evidence="1">Formyl transferase N-terminal domain-containing protein</fullName>
    </recommendedName>
</protein>
<name>A0A0N0LTI6_9HELI</name>